<name>A0A3B0ZY73_9ZZZZ</name>
<dbReference type="EMBL" id="UOFU01000045">
    <property type="protein sequence ID" value="VAW94200.1"/>
    <property type="molecule type" value="Genomic_DNA"/>
</dbReference>
<sequence>MASTKPSKGERKLILTLEGDVVREYTVGPRSISIGRKHGNDIQLNDLTISGRHAMITSIPDYVFIEDLGSTNGTLVNGNHIKKVALEHGDIIQIGHHQFTYLCQIEAKYEPTMFVKAEFDETQMIIPDWDETNEAIIKGQPLGGLRTLNGPVTKSVMELRKAYNAIGFQSKRMALITRGTKGYTIAAVTSTRSRRAMDIPLINGIPLSTEPQPLNENDVINIAGFEVEFYYIR</sequence>
<dbReference type="InterPro" id="IPR000253">
    <property type="entry name" value="FHA_dom"/>
</dbReference>
<evidence type="ECO:0000313" key="2">
    <source>
        <dbReference type="EMBL" id="VAW94200.1"/>
    </source>
</evidence>
<accession>A0A3B0ZY73</accession>
<feature type="domain" description="FHA" evidence="1">
    <location>
        <begin position="32"/>
        <end position="81"/>
    </location>
</feature>
<reference evidence="2" key="1">
    <citation type="submission" date="2018-06" db="EMBL/GenBank/DDBJ databases">
        <authorList>
            <person name="Zhirakovskaya E."/>
        </authorList>
    </citation>
    <scope>NUCLEOTIDE SEQUENCE</scope>
</reference>
<dbReference type="Pfam" id="PF00498">
    <property type="entry name" value="FHA"/>
    <property type="match status" value="1"/>
</dbReference>
<dbReference type="PANTHER" id="PTHR23308">
    <property type="entry name" value="NUCLEAR INHIBITOR OF PROTEIN PHOSPHATASE-1"/>
    <property type="match status" value="1"/>
</dbReference>
<dbReference type="SUPFAM" id="SSF49879">
    <property type="entry name" value="SMAD/FHA domain"/>
    <property type="match status" value="1"/>
</dbReference>
<proteinExistence type="predicted"/>
<dbReference type="SMART" id="SM00240">
    <property type="entry name" value="FHA"/>
    <property type="match status" value="1"/>
</dbReference>
<organism evidence="2">
    <name type="scientific">hydrothermal vent metagenome</name>
    <dbReference type="NCBI Taxonomy" id="652676"/>
    <lineage>
        <taxon>unclassified sequences</taxon>
        <taxon>metagenomes</taxon>
        <taxon>ecological metagenomes</taxon>
    </lineage>
</organism>
<dbReference type="PROSITE" id="PS50006">
    <property type="entry name" value="FHA_DOMAIN"/>
    <property type="match status" value="1"/>
</dbReference>
<protein>
    <recommendedName>
        <fullName evidence="1">FHA domain-containing protein</fullName>
    </recommendedName>
</protein>
<dbReference type="InterPro" id="IPR050923">
    <property type="entry name" value="Cell_Proc_Reg/RNA_Proc"/>
</dbReference>
<dbReference type="CDD" id="cd00060">
    <property type="entry name" value="FHA"/>
    <property type="match status" value="1"/>
</dbReference>
<dbReference type="AlphaFoldDB" id="A0A3B0ZY73"/>
<gene>
    <name evidence="2" type="ORF">MNBD_GAMMA20-100</name>
</gene>
<dbReference type="Gene3D" id="2.60.200.20">
    <property type="match status" value="1"/>
</dbReference>
<evidence type="ECO:0000259" key="1">
    <source>
        <dbReference type="PROSITE" id="PS50006"/>
    </source>
</evidence>
<dbReference type="InterPro" id="IPR008984">
    <property type="entry name" value="SMAD_FHA_dom_sf"/>
</dbReference>